<proteinExistence type="inferred from homology"/>
<protein>
    <submittedName>
        <fullName evidence="2">Uncharacterized protein</fullName>
    </submittedName>
</protein>
<comment type="similarity">
    <text evidence="1">Belongs to the class-IV pyridoxal-phosphate-dependent aminotransferase family.</text>
</comment>
<dbReference type="InterPro" id="IPR050571">
    <property type="entry name" value="Class-IV_PLP-Dep_Aminotrnsfr"/>
</dbReference>
<reference evidence="2 3" key="1">
    <citation type="submission" date="2024-04" db="EMBL/GenBank/DDBJ databases">
        <authorList>
            <person name="Fracassetti M."/>
        </authorList>
    </citation>
    <scope>NUCLEOTIDE SEQUENCE [LARGE SCALE GENOMIC DNA]</scope>
</reference>
<dbReference type="SUPFAM" id="SSF56752">
    <property type="entry name" value="D-aminoacid aminotransferase-like PLP-dependent enzymes"/>
    <property type="match status" value="1"/>
</dbReference>
<name>A0AAV2F9N1_9ROSI</name>
<dbReference type="GO" id="GO:0003824">
    <property type="term" value="F:catalytic activity"/>
    <property type="evidence" value="ECO:0007669"/>
    <property type="project" value="InterPro"/>
</dbReference>
<organism evidence="2 3">
    <name type="scientific">Linum trigynum</name>
    <dbReference type="NCBI Taxonomy" id="586398"/>
    <lineage>
        <taxon>Eukaryota</taxon>
        <taxon>Viridiplantae</taxon>
        <taxon>Streptophyta</taxon>
        <taxon>Embryophyta</taxon>
        <taxon>Tracheophyta</taxon>
        <taxon>Spermatophyta</taxon>
        <taxon>Magnoliopsida</taxon>
        <taxon>eudicotyledons</taxon>
        <taxon>Gunneridae</taxon>
        <taxon>Pentapetalae</taxon>
        <taxon>rosids</taxon>
        <taxon>fabids</taxon>
        <taxon>Malpighiales</taxon>
        <taxon>Linaceae</taxon>
        <taxon>Linum</taxon>
    </lineage>
</organism>
<dbReference type="PANTHER" id="PTHR42743">
    <property type="entry name" value="AMINO-ACID AMINOTRANSFERASE"/>
    <property type="match status" value="1"/>
</dbReference>
<evidence type="ECO:0000313" key="2">
    <source>
        <dbReference type="EMBL" id="CAL1394969.1"/>
    </source>
</evidence>
<sequence length="281" mass="31415">MGSVEEAVEAIHAWSAPRSLSTSLMYSFAQSDDTEVLDEPLYATFLKSTGAARPCREQVLSSMEADEEKVVKDVIFGPGRKKYRFCKPSFDKVVPPSFFELGLAELVSVYSDLWKLGSPPPVIDAADLEQNPEATLRGLCEDLDIPFQSSMLSWEAGPKAYDGVWAPWWYKSVHESTCFAKVRKYPMPFPFGLYDLLEEVLPLYNVLKHRVKRSSNLLKSPLPAPDLPVPENEKLLAWVGDEILPRDSAKVSVFDSVVQGGNSVWEGLRVYDGKVFSSRSI</sequence>
<dbReference type="InterPro" id="IPR027417">
    <property type="entry name" value="P-loop_NTPase"/>
</dbReference>
<dbReference type="Proteomes" id="UP001497516">
    <property type="component" value="Chromosome 6"/>
</dbReference>
<evidence type="ECO:0000313" key="3">
    <source>
        <dbReference type="Proteomes" id="UP001497516"/>
    </source>
</evidence>
<keyword evidence="3" id="KW-1185">Reference proteome</keyword>
<evidence type="ECO:0000256" key="1">
    <source>
        <dbReference type="ARBA" id="ARBA00009320"/>
    </source>
</evidence>
<dbReference type="GO" id="GO:0019752">
    <property type="term" value="P:carboxylic acid metabolic process"/>
    <property type="evidence" value="ECO:0007669"/>
    <property type="project" value="TreeGrafter"/>
</dbReference>
<dbReference type="PANTHER" id="PTHR42743:SF11">
    <property type="entry name" value="AMINODEOXYCHORISMATE LYASE"/>
    <property type="match status" value="1"/>
</dbReference>
<dbReference type="Gene3D" id="3.40.50.300">
    <property type="entry name" value="P-loop containing nucleotide triphosphate hydrolases"/>
    <property type="match status" value="1"/>
</dbReference>
<dbReference type="Pfam" id="PF19798">
    <property type="entry name" value="Sulfotransfer_5"/>
    <property type="match status" value="2"/>
</dbReference>
<dbReference type="InterPro" id="IPR036038">
    <property type="entry name" value="Aminotransferase-like"/>
</dbReference>
<dbReference type="EMBL" id="OZ034819">
    <property type="protein sequence ID" value="CAL1394969.1"/>
    <property type="molecule type" value="Genomic_DNA"/>
</dbReference>
<dbReference type="InterPro" id="IPR043131">
    <property type="entry name" value="BCAT-like_N"/>
</dbReference>
<dbReference type="SUPFAM" id="SSF52540">
    <property type="entry name" value="P-loop containing nucleoside triphosphate hydrolases"/>
    <property type="match status" value="1"/>
</dbReference>
<dbReference type="Gene3D" id="3.30.470.10">
    <property type="match status" value="1"/>
</dbReference>
<dbReference type="AlphaFoldDB" id="A0AAV2F9N1"/>
<accession>A0AAV2F9N1</accession>
<gene>
    <name evidence="2" type="ORF">LTRI10_LOCUS35435</name>
</gene>